<reference evidence="2" key="2">
    <citation type="journal article" date="2022" name="Res Sq">
        <title>Comparative Genomics Reveals Insights into the Divergent Evolution of Astigmatic Mites and Household Pest Adaptations.</title>
        <authorList>
            <person name="Xiong Q."/>
            <person name="Wan A.T.-Y."/>
            <person name="Liu X.-Y."/>
            <person name="Fung C.S.-H."/>
            <person name="Xiao X."/>
            <person name="Malainual N."/>
            <person name="Hou J."/>
            <person name="Wang L."/>
            <person name="Wang M."/>
            <person name="Yang K."/>
            <person name="Cui Y."/>
            <person name="Leung E."/>
            <person name="Nong W."/>
            <person name="Shin S.-K."/>
            <person name="Au S."/>
            <person name="Jeong K.Y."/>
            <person name="Chew F.T."/>
            <person name="Hui J."/>
            <person name="Leung T.F."/>
            <person name="Tungtrongchitr A."/>
            <person name="Zhong N."/>
            <person name="Liu Z."/>
            <person name="Tsui S."/>
        </authorList>
    </citation>
    <scope>NUCLEOTIDE SEQUENCE</scope>
    <source>
        <strain evidence="2">Derf</strain>
        <tissue evidence="2">Whole organism</tissue>
    </source>
</reference>
<gene>
    <name evidence="2" type="ORF">DERF_007321</name>
</gene>
<proteinExistence type="predicted"/>
<dbReference type="SUPFAM" id="SSF48726">
    <property type="entry name" value="Immunoglobulin"/>
    <property type="match status" value="1"/>
</dbReference>
<dbReference type="AlphaFoldDB" id="A0A922I0U5"/>
<name>A0A922I0U5_DERFA</name>
<dbReference type="InterPro" id="IPR013098">
    <property type="entry name" value="Ig_I-set"/>
</dbReference>
<keyword evidence="3" id="KW-1185">Reference proteome</keyword>
<evidence type="ECO:0000313" key="3">
    <source>
        <dbReference type="Proteomes" id="UP000790347"/>
    </source>
</evidence>
<comment type="caution">
    <text evidence="2">The sequence shown here is derived from an EMBL/GenBank/DDBJ whole genome shotgun (WGS) entry which is preliminary data.</text>
</comment>
<sequence>MNKNYLDIETELSYQIKTDNFLSFLTILKLKASDSGNYSCIVGNQFGIDIQWTLLQVKESPLLLKQFAHLTSVKGSDIVFTCNVVKKSTHEVLCDLNDSCNY</sequence>
<dbReference type="Gene3D" id="2.60.40.10">
    <property type="entry name" value="Immunoglobulins"/>
    <property type="match status" value="1"/>
</dbReference>
<accession>A0A922I0U5</accession>
<dbReference type="InterPro" id="IPR013783">
    <property type="entry name" value="Ig-like_fold"/>
</dbReference>
<organism evidence="2 3">
    <name type="scientific">Dermatophagoides farinae</name>
    <name type="common">American house dust mite</name>
    <dbReference type="NCBI Taxonomy" id="6954"/>
    <lineage>
        <taxon>Eukaryota</taxon>
        <taxon>Metazoa</taxon>
        <taxon>Ecdysozoa</taxon>
        <taxon>Arthropoda</taxon>
        <taxon>Chelicerata</taxon>
        <taxon>Arachnida</taxon>
        <taxon>Acari</taxon>
        <taxon>Acariformes</taxon>
        <taxon>Sarcoptiformes</taxon>
        <taxon>Astigmata</taxon>
        <taxon>Psoroptidia</taxon>
        <taxon>Analgoidea</taxon>
        <taxon>Pyroglyphidae</taxon>
        <taxon>Dermatophagoidinae</taxon>
        <taxon>Dermatophagoides</taxon>
    </lineage>
</organism>
<dbReference type="InterPro" id="IPR036179">
    <property type="entry name" value="Ig-like_dom_sf"/>
</dbReference>
<evidence type="ECO:0000259" key="1">
    <source>
        <dbReference type="Pfam" id="PF07679"/>
    </source>
</evidence>
<dbReference type="Proteomes" id="UP000790347">
    <property type="component" value="Unassembled WGS sequence"/>
</dbReference>
<dbReference type="Pfam" id="PF07679">
    <property type="entry name" value="I-set"/>
    <property type="match status" value="1"/>
</dbReference>
<protein>
    <recommendedName>
        <fullName evidence="1">Immunoglobulin I-set domain-containing protein</fullName>
    </recommendedName>
</protein>
<dbReference type="CDD" id="cd00096">
    <property type="entry name" value="Ig"/>
    <property type="match status" value="1"/>
</dbReference>
<reference evidence="2" key="1">
    <citation type="submission" date="2013-05" db="EMBL/GenBank/DDBJ databases">
        <authorList>
            <person name="Yim A.K.Y."/>
            <person name="Chan T.F."/>
            <person name="Ji K.M."/>
            <person name="Liu X.Y."/>
            <person name="Zhou J.W."/>
            <person name="Li R.Q."/>
            <person name="Yang K.Y."/>
            <person name="Li J."/>
            <person name="Li M."/>
            <person name="Law P.T.W."/>
            <person name="Wu Y.L."/>
            <person name="Cai Z.L."/>
            <person name="Qin H."/>
            <person name="Bao Y."/>
            <person name="Leung R.K.K."/>
            <person name="Ng P.K.S."/>
            <person name="Zou J."/>
            <person name="Zhong X.J."/>
            <person name="Ran P.X."/>
            <person name="Zhong N.S."/>
            <person name="Liu Z.G."/>
            <person name="Tsui S.K.W."/>
        </authorList>
    </citation>
    <scope>NUCLEOTIDE SEQUENCE</scope>
    <source>
        <strain evidence="2">Derf</strain>
        <tissue evidence="2">Whole organism</tissue>
    </source>
</reference>
<feature type="domain" description="Immunoglobulin I-set" evidence="1">
    <location>
        <begin position="7"/>
        <end position="50"/>
    </location>
</feature>
<dbReference type="EMBL" id="ASGP02000003">
    <property type="protein sequence ID" value="KAH9516587.1"/>
    <property type="molecule type" value="Genomic_DNA"/>
</dbReference>
<evidence type="ECO:0000313" key="2">
    <source>
        <dbReference type="EMBL" id="KAH9516587.1"/>
    </source>
</evidence>